<dbReference type="GO" id="GO:0004222">
    <property type="term" value="F:metalloendopeptidase activity"/>
    <property type="evidence" value="ECO:0007669"/>
    <property type="project" value="InterPro"/>
</dbReference>
<dbReference type="Gene3D" id="3.40.390.10">
    <property type="entry name" value="Collagenase (Catalytic Domain)"/>
    <property type="match status" value="1"/>
</dbReference>
<dbReference type="InterPro" id="IPR000718">
    <property type="entry name" value="Peptidase_M13"/>
</dbReference>
<organism evidence="2 3">
    <name type="scientific">Pristionchus mayeri</name>
    <dbReference type="NCBI Taxonomy" id="1317129"/>
    <lineage>
        <taxon>Eukaryota</taxon>
        <taxon>Metazoa</taxon>
        <taxon>Ecdysozoa</taxon>
        <taxon>Nematoda</taxon>
        <taxon>Chromadorea</taxon>
        <taxon>Rhabditida</taxon>
        <taxon>Rhabditina</taxon>
        <taxon>Diplogasteromorpha</taxon>
        <taxon>Diplogasteroidea</taxon>
        <taxon>Neodiplogasteridae</taxon>
        <taxon>Pristionchus</taxon>
    </lineage>
</organism>
<dbReference type="PROSITE" id="PS51885">
    <property type="entry name" value="NEPRILYSIN"/>
    <property type="match status" value="1"/>
</dbReference>
<evidence type="ECO:0000259" key="1">
    <source>
        <dbReference type="Pfam" id="PF01431"/>
    </source>
</evidence>
<gene>
    <name evidence="2" type="ORF">PMAYCL1PPCAC_05288</name>
</gene>
<dbReference type="PRINTS" id="PR00786">
    <property type="entry name" value="NEPRILYSIN"/>
</dbReference>
<name>A0AAN4Z6B6_9BILA</name>
<dbReference type="Pfam" id="PF01431">
    <property type="entry name" value="Peptidase_M13"/>
    <property type="match status" value="1"/>
</dbReference>
<sequence>MDVSFFCYFRFKTSFAAPANPDEWPSDTNTFNINVHYNYESNSILFPILWTMDQFLDSTLANLFSFAGFGSIIGHEMTHAFDFKGRHFGPTGVDRNLTIGTTSANFKEKQKCFHRQYSGLGELRDTAGVLAENTADNVALVLAYKAWKKQNELGSKRLPGLELNADQAFFTAFAQNWCTLSTGATGTHSLGKLRVLGPLQNSPEFAKAFSCPAGSKMNPTNKCTLW</sequence>
<dbReference type="AlphaFoldDB" id="A0AAN4Z6B6"/>
<dbReference type="PANTHER" id="PTHR11733:SF133">
    <property type="entry name" value="PHOSPHATE-REGULATING NEUTRAL ENDOPEPTIDASE PHEX"/>
    <property type="match status" value="1"/>
</dbReference>
<dbReference type="GO" id="GO:0016485">
    <property type="term" value="P:protein processing"/>
    <property type="evidence" value="ECO:0007669"/>
    <property type="project" value="TreeGrafter"/>
</dbReference>
<keyword evidence="3" id="KW-1185">Reference proteome</keyword>
<feature type="domain" description="Peptidase M13 C-terminal" evidence="1">
    <location>
        <begin position="34"/>
        <end position="224"/>
    </location>
</feature>
<dbReference type="EMBL" id="BTRK01000002">
    <property type="protein sequence ID" value="GMR35093.1"/>
    <property type="molecule type" value="Genomic_DNA"/>
</dbReference>
<dbReference type="InterPro" id="IPR024079">
    <property type="entry name" value="MetalloPept_cat_dom_sf"/>
</dbReference>
<evidence type="ECO:0000313" key="3">
    <source>
        <dbReference type="Proteomes" id="UP001328107"/>
    </source>
</evidence>
<reference evidence="3" key="1">
    <citation type="submission" date="2022-10" db="EMBL/GenBank/DDBJ databases">
        <title>Genome assembly of Pristionchus species.</title>
        <authorList>
            <person name="Yoshida K."/>
            <person name="Sommer R.J."/>
        </authorList>
    </citation>
    <scope>NUCLEOTIDE SEQUENCE [LARGE SCALE GENOMIC DNA]</scope>
    <source>
        <strain evidence="3">RS5460</strain>
    </source>
</reference>
<dbReference type="GO" id="GO:0005886">
    <property type="term" value="C:plasma membrane"/>
    <property type="evidence" value="ECO:0007669"/>
    <property type="project" value="TreeGrafter"/>
</dbReference>
<comment type="caution">
    <text evidence="2">The sequence shown here is derived from an EMBL/GenBank/DDBJ whole genome shotgun (WGS) entry which is preliminary data.</text>
</comment>
<evidence type="ECO:0000313" key="2">
    <source>
        <dbReference type="EMBL" id="GMR35093.1"/>
    </source>
</evidence>
<accession>A0AAN4Z6B6</accession>
<dbReference type="Proteomes" id="UP001328107">
    <property type="component" value="Unassembled WGS sequence"/>
</dbReference>
<proteinExistence type="predicted"/>
<dbReference type="PANTHER" id="PTHR11733">
    <property type="entry name" value="ZINC METALLOPROTEASE FAMILY M13 NEPRILYSIN-RELATED"/>
    <property type="match status" value="1"/>
</dbReference>
<dbReference type="SUPFAM" id="SSF55486">
    <property type="entry name" value="Metalloproteases ('zincins'), catalytic domain"/>
    <property type="match status" value="1"/>
</dbReference>
<dbReference type="InterPro" id="IPR018497">
    <property type="entry name" value="Peptidase_M13_C"/>
</dbReference>
<protein>
    <recommendedName>
        <fullName evidence="1">Peptidase M13 C-terminal domain-containing protein</fullName>
    </recommendedName>
</protein>